<feature type="domain" description="DUF5110" evidence="5">
    <location>
        <begin position="704"/>
        <end position="772"/>
    </location>
</feature>
<sequence length="800" mass="92019">MKPSASEYIEIESFGQGVQFKNPVSDHTVKIYVLGEKLFRVIFVPEEGLQLDKTWLTAPGMEDIPAAGRERLDVSSFAKTAFTVKDNNENFSIETTGLKAVVSKNNGLFSWYEYSRKTQEWTMLAKDRNTQAYNWDRKLGSGIQHYMERSPNEAFYGFGEKTGMLNKKGEKLQMRNLDAMGYDPLKTDPLYKHVPFFMVKNPDHVYGMFYDNTSTCSFDMGKELDQYHGLFRSFQAEGGELDYYFIGGEALSDITKTFSWLTGKTFFGPKWSLGYSGSTMTYTDADNAQEQLQQFLDDCRRYDIPCDSFQLSSGYTSIGDKRYVFNWNKEKFPDPQKLVESFKEAGIRFSANIKPAMLIDHPKYQEAKEKELFLKNKETNEEEIVQFWDEKGAYLDFTNPSTQQWWKSQVTEQLLSIGITSTWNDNNEFEAWHPSVIAHGFGNPLPLSLIRPVQPLLMMKASFEAQSEYHPGERPYVISRSGAPGMQRYAQTWTGDNYTSWESLKYNLRTGLGLSISGIYNIGHDVGGFAGQAPSRELFLRWIQQGIFHPRFTIHSWNEDKSVNVPWMYPDIIESVRFLMKERVRFIPYLYSLLYLASEKYEPLIKPTFFSFENDENTFKDTDSYMLGNDLLVYPVTEEGARSIKCYLPENDAGWYHFYTGEYYSPGSYEEPAPLDQPILFAQAGSVIPRNEGKITFDKMEENRTLHCFPAKKEQESTAVLFEDDGHSTSYKTESGHCKWKITMKSSDKEIQVTTGAEGEFPLPYRTITFAFPVGEKRKIFINDSLAEGPVVTLKEEELC</sequence>
<dbReference type="InterPro" id="IPR011013">
    <property type="entry name" value="Gal_mutarotase_sf_dom"/>
</dbReference>
<name>A0A5C7FGT2_9BACI</name>
<dbReference type="Pfam" id="PF01055">
    <property type="entry name" value="Glyco_hydro_31_2nd"/>
    <property type="match status" value="1"/>
</dbReference>
<dbReference type="InterPro" id="IPR025887">
    <property type="entry name" value="Glyco_hydro_31_N_dom"/>
</dbReference>
<dbReference type="InterPro" id="IPR013780">
    <property type="entry name" value="Glyco_hydro_b"/>
</dbReference>
<evidence type="ECO:0000259" key="3">
    <source>
        <dbReference type="Pfam" id="PF01055"/>
    </source>
</evidence>
<dbReference type="GO" id="GO:0030246">
    <property type="term" value="F:carbohydrate binding"/>
    <property type="evidence" value="ECO:0007669"/>
    <property type="project" value="InterPro"/>
</dbReference>
<dbReference type="EMBL" id="CP144914">
    <property type="protein sequence ID" value="WWD79691.1"/>
    <property type="molecule type" value="Genomic_DNA"/>
</dbReference>
<keyword evidence="2 7" id="KW-0378">Hydrolase</keyword>
<dbReference type="PANTHER" id="PTHR22762">
    <property type="entry name" value="ALPHA-GLUCOSIDASE"/>
    <property type="match status" value="1"/>
</dbReference>
<protein>
    <submittedName>
        <fullName evidence="7">Glycoside hydrolase family 31 protein</fullName>
    </submittedName>
</protein>
<accession>A0A5C7FGT2</accession>
<dbReference type="Gene3D" id="2.60.40.1180">
    <property type="entry name" value="Golgi alpha-mannosidase II"/>
    <property type="match status" value="2"/>
</dbReference>
<dbReference type="InterPro" id="IPR000322">
    <property type="entry name" value="Glyco_hydro_31_TIM"/>
</dbReference>
<comment type="similarity">
    <text evidence="1 2">Belongs to the glycosyl hydrolase 31 family.</text>
</comment>
<reference evidence="7 8" key="1">
    <citation type="submission" date="2024-01" db="EMBL/GenBank/DDBJ databases">
        <title>Complete Genome Sequence of Alkalicoccus halolimnae BZ-SZ-XJ29T, a Moderately Halophilic Bacterium Isolated from a Salt Lake.</title>
        <authorList>
            <person name="Zhao B."/>
        </authorList>
    </citation>
    <scope>NUCLEOTIDE SEQUENCE [LARGE SCALE GENOMIC DNA]</scope>
    <source>
        <strain evidence="7 8">BZ-SZ-XJ29</strain>
    </source>
</reference>
<gene>
    <name evidence="7" type="ORF">FTX54_015025</name>
</gene>
<keyword evidence="8" id="KW-1185">Reference proteome</keyword>
<dbReference type="Pfam" id="PF13802">
    <property type="entry name" value="Gal_mutarotas_2"/>
    <property type="match status" value="1"/>
</dbReference>
<dbReference type="InterPro" id="IPR048395">
    <property type="entry name" value="Glyco_hydro_31_C"/>
</dbReference>
<dbReference type="PANTHER" id="PTHR22762:SF165">
    <property type="entry name" value="PUTATIVE (AFU_ORTHOLOGUE AFUA_1G06560)-RELATED"/>
    <property type="match status" value="1"/>
</dbReference>
<evidence type="ECO:0000259" key="6">
    <source>
        <dbReference type="Pfam" id="PF21365"/>
    </source>
</evidence>
<dbReference type="SUPFAM" id="SSF51011">
    <property type="entry name" value="Glycosyl hydrolase domain"/>
    <property type="match status" value="1"/>
</dbReference>
<feature type="domain" description="Glycoside hydrolase family 31 N-terminal" evidence="4">
    <location>
        <begin position="28"/>
        <end position="219"/>
    </location>
</feature>
<evidence type="ECO:0000256" key="1">
    <source>
        <dbReference type="ARBA" id="ARBA00007806"/>
    </source>
</evidence>
<dbReference type="InterPro" id="IPR033403">
    <property type="entry name" value="DUF5110"/>
</dbReference>
<feature type="domain" description="Glycosyl hydrolase family 31 C-terminal" evidence="6">
    <location>
        <begin position="602"/>
        <end position="688"/>
    </location>
</feature>
<dbReference type="Gene3D" id="3.20.20.80">
    <property type="entry name" value="Glycosidases"/>
    <property type="match status" value="1"/>
</dbReference>
<dbReference type="GO" id="GO:0004553">
    <property type="term" value="F:hydrolase activity, hydrolyzing O-glycosyl compounds"/>
    <property type="evidence" value="ECO:0007669"/>
    <property type="project" value="InterPro"/>
</dbReference>
<keyword evidence="2" id="KW-0326">Glycosidase</keyword>
<dbReference type="OrthoDB" id="176168at2"/>
<dbReference type="GO" id="GO:0005975">
    <property type="term" value="P:carbohydrate metabolic process"/>
    <property type="evidence" value="ECO:0007669"/>
    <property type="project" value="InterPro"/>
</dbReference>
<dbReference type="InterPro" id="IPR017853">
    <property type="entry name" value="GH"/>
</dbReference>
<evidence type="ECO:0000256" key="2">
    <source>
        <dbReference type="RuleBase" id="RU361185"/>
    </source>
</evidence>
<dbReference type="Pfam" id="PF21365">
    <property type="entry name" value="Glyco_hydro_31_3rd"/>
    <property type="match status" value="1"/>
</dbReference>
<evidence type="ECO:0000259" key="5">
    <source>
        <dbReference type="Pfam" id="PF17137"/>
    </source>
</evidence>
<dbReference type="CDD" id="cd14752">
    <property type="entry name" value="GH31_N"/>
    <property type="match status" value="1"/>
</dbReference>
<dbReference type="KEGG" id="ahal:FTX54_015025"/>
<dbReference type="Gene3D" id="2.60.40.1760">
    <property type="entry name" value="glycosyl hydrolase (family 31)"/>
    <property type="match status" value="1"/>
</dbReference>
<dbReference type="RefSeq" id="WP_147803647.1">
    <property type="nucleotide sequence ID" value="NZ_CP144914.1"/>
</dbReference>
<dbReference type="SUPFAM" id="SSF74650">
    <property type="entry name" value="Galactose mutarotase-like"/>
    <property type="match status" value="1"/>
</dbReference>
<dbReference type="Pfam" id="PF17137">
    <property type="entry name" value="DUF5110"/>
    <property type="match status" value="1"/>
</dbReference>
<dbReference type="Proteomes" id="UP000321816">
    <property type="component" value="Chromosome"/>
</dbReference>
<dbReference type="SUPFAM" id="SSF51445">
    <property type="entry name" value="(Trans)glycosidases"/>
    <property type="match status" value="1"/>
</dbReference>
<feature type="domain" description="Glycoside hydrolase family 31 TIM barrel" evidence="3">
    <location>
        <begin position="269"/>
        <end position="593"/>
    </location>
</feature>
<dbReference type="AlphaFoldDB" id="A0A5C7FGT2"/>
<evidence type="ECO:0000313" key="8">
    <source>
        <dbReference type="Proteomes" id="UP000321816"/>
    </source>
</evidence>
<proteinExistence type="inferred from homology"/>
<evidence type="ECO:0000313" key="7">
    <source>
        <dbReference type="EMBL" id="WWD79691.1"/>
    </source>
</evidence>
<organism evidence="7 8">
    <name type="scientific">Alkalicoccus halolimnae</name>
    <dbReference type="NCBI Taxonomy" id="1667239"/>
    <lineage>
        <taxon>Bacteria</taxon>
        <taxon>Bacillati</taxon>
        <taxon>Bacillota</taxon>
        <taxon>Bacilli</taxon>
        <taxon>Bacillales</taxon>
        <taxon>Bacillaceae</taxon>
        <taxon>Alkalicoccus</taxon>
    </lineage>
</organism>
<evidence type="ECO:0000259" key="4">
    <source>
        <dbReference type="Pfam" id="PF13802"/>
    </source>
</evidence>
<dbReference type="CDD" id="cd06599">
    <property type="entry name" value="GH31_glycosidase_Aec37"/>
    <property type="match status" value="1"/>
</dbReference>